<dbReference type="SUPFAM" id="SSF50630">
    <property type="entry name" value="Acid proteases"/>
    <property type="match status" value="1"/>
</dbReference>
<evidence type="ECO:0000313" key="3">
    <source>
        <dbReference type="Proteomes" id="UP000694861"/>
    </source>
</evidence>
<evidence type="ECO:0000313" key="4">
    <source>
        <dbReference type="RefSeq" id="XP_008240520.1"/>
    </source>
</evidence>
<reference evidence="4" key="2">
    <citation type="submission" date="2025-08" db="UniProtKB">
        <authorList>
            <consortium name="RefSeq"/>
        </authorList>
    </citation>
    <scope>IDENTIFICATION</scope>
</reference>
<dbReference type="PANTHER" id="PTHR13683">
    <property type="entry name" value="ASPARTYL PROTEASES"/>
    <property type="match status" value="1"/>
</dbReference>
<dbReference type="PANTHER" id="PTHR13683:SF875">
    <property type="entry name" value="EUKARYOTIC ASPARTYL PROTEASE FAMILY PROTEIN"/>
    <property type="match status" value="1"/>
</dbReference>
<reference evidence="3" key="1">
    <citation type="journal article" date="2012" name="Nat. Commun.">
        <title>The genome of Prunus mume.</title>
        <authorList>
            <person name="Zhang Q."/>
            <person name="Chen W."/>
            <person name="Sun L."/>
            <person name="Zhao F."/>
            <person name="Huang B."/>
            <person name="Yang W."/>
            <person name="Tao Y."/>
            <person name="Wang J."/>
            <person name="Yuan Z."/>
            <person name="Fan G."/>
            <person name="Xing Z."/>
            <person name="Han C."/>
            <person name="Pan H."/>
            <person name="Zhong X."/>
            <person name="Shi W."/>
            <person name="Liang X."/>
            <person name="Du D."/>
            <person name="Sun F."/>
            <person name="Xu Z."/>
            <person name="Hao R."/>
            <person name="Lv T."/>
            <person name="Lv Y."/>
            <person name="Zheng Z."/>
            <person name="Sun M."/>
            <person name="Luo L."/>
            <person name="Cai M."/>
            <person name="Gao Y."/>
            <person name="Wang J."/>
            <person name="Yin Y."/>
            <person name="Xu X."/>
            <person name="Cheng T."/>
            <person name="Wang J."/>
        </authorList>
    </citation>
    <scope>NUCLEOTIDE SEQUENCE [LARGE SCALE GENOMIC DNA]</scope>
</reference>
<comment type="similarity">
    <text evidence="1">Belongs to the peptidase A1 family.</text>
</comment>
<dbReference type="Proteomes" id="UP000694861">
    <property type="component" value="Linkage group LG8"/>
</dbReference>
<feature type="domain" description="Peptidase A1" evidence="2">
    <location>
        <begin position="1"/>
        <end position="173"/>
    </location>
</feature>
<organism evidence="3 4">
    <name type="scientific">Prunus mume</name>
    <name type="common">Japanese apricot</name>
    <name type="synonym">Armeniaca mume</name>
    <dbReference type="NCBI Taxonomy" id="102107"/>
    <lineage>
        <taxon>Eukaryota</taxon>
        <taxon>Viridiplantae</taxon>
        <taxon>Streptophyta</taxon>
        <taxon>Embryophyta</taxon>
        <taxon>Tracheophyta</taxon>
        <taxon>Spermatophyta</taxon>
        <taxon>Magnoliopsida</taxon>
        <taxon>eudicotyledons</taxon>
        <taxon>Gunneridae</taxon>
        <taxon>Pentapetalae</taxon>
        <taxon>rosids</taxon>
        <taxon>fabids</taxon>
        <taxon>Rosales</taxon>
        <taxon>Rosaceae</taxon>
        <taxon>Amygdaloideae</taxon>
        <taxon>Amygdaleae</taxon>
        <taxon>Prunus</taxon>
    </lineage>
</organism>
<dbReference type="InterPro" id="IPR021109">
    <property type="entry name" value="Peptidase_aspartic_dom_sf"/>
</dbReference>
<keyword evidence="3" id="KW-1185">Reference proteome</keyword>
<evidence type="ECO:0000256" key="1">
    <source>
        <dbReference type="ARBA" id="ARBA00007447"/>
    </source>
</evidence>
<dbReference type="Gene3D" id="2.40.70.10">
    <property type="entry name" value="Acid Proteases"/>
    <property type="match status" value="1"/>
</dbReference>
<dbReference type="GeneID" id="103339023"/>
<evidence type="ECO:0000259" key="2">
    <source>
        <dbReference type="PROSITE" id="PS51767"/>
    </source>
</evidence>
<dbReference type="InterPro" id="IPR033121">
    <property type="entry name" value="PEPTIDASE_A1"/>
</dbReference>
<sequence>MGTMCTTYESGGFTISLSTLDEIFGFSQGPLSIISHHYYLNLQSIAVNGKILPIDPAAFTSHDKGTTIDSGTTLGYLVEEAYVPFITSAVSPSLTPFISDEKHLAEVFPAVSLNFAGASMVLKPEEYLTGQVGIGVWCIGFQKVQGGVTILGDLVLKDKIIVYNLALQRIGWANYDCSSLVNVSIPSSNTRQWSRSRSSSGDMLWSVLTTGFVVMYMLLA</sequence>
<dbReference type="Pfam" id="PF14541">
    <property type="entry name" value="TAXi_C"/>
    <property type="match status" value="1"/>
</dbReference>
<accession>A0ABM0PJJ3</accession>
<gene>
    <name evidence="4" type="primary">LOC103339023</name>
</gene>
<dbReference type="RefSeq" id="XP_008240520.1">
    <property type="nucleotide sequence ID" value="XM_008242298.1"/>
</dbReference>
<dbReference type="PROSITE" id="PS51767">
    <property type="entry name" value="PEPTIDASE_A1"/>
    <property type="match status" value="1"/>
</dbReference>
<proteinExistence type="inferred from homology"/>
<name>A0ABM0PJJ3_PRUMU</name>
<protein>
    <submittedName>
        <fullName evidence="4">Aspartic proteinase-like protein 2</fullName>
    </submittedName>
</protein>
<dbReference type="InterPro" id="IPR001461">
    <property type="entry name" value="Aspartic_peptidase_A1"/>
</dbReference>
<dbReference type="InterPro" id="IPR032799">
    <property type="entry name" value="TAXi_C"/>
</dbReference>